<dbReference type="Proteomes" id="UP000717696">
    <property type="component" value="Unassembled WGS sequence"/>
</dbReference>
<feature type="domain" description="SCP" evidence="2">
    <location>
        <begin position="107"/>
        <end position="240"/>
    </location>
</feature>
<dbReference type="PRINTS" id="PR00838">
    <property type="entry name" value="V5ALLERGEN"/>
</dbReference>
<keyword evidence="1" id="KW-0732">Signal</keyword>
<dbReference type="Pfam" id="PF00188">
    <property type="entry name" value="CAP"/>
    <property type="match status" value="1"/>
</dbReference>
<dbReference type="InterPro" id="IPR001283">
    <property type="entry name" value="CRISP-related"/>
</dbReference>
<dbReference type="InterPro" id="IPR018244">
    <property type="entry name" value="Allrgn_V5/Tpx1_CS"/>
</dbReference>
<evidence type="ECO:0000313" key="3">
    <source>
        <dbReference type="EMBL" id="KAH7116548.1"/>
    </source>
</evidence>
<protein>
    <submittedName>
        <fullName evidence="3">CAP domain-containing protein</fullName>
    </submittedName>
</protein>
<comment type="caution">
    <text evidence="3">The sequence shown here is derived from an EMBL/GenBank/DDBJ whole genome shotgun (WGS) entry which is preliminary data.</text>
</comment>
<name>A0A9P9DC52_9HYPO</name>
<dbReference type="OrthoDB" id="43654at2759"/>
<dbReference type="InterPro" id="IPR034113">
    <property type="entry name" value="SCP_GAPR1-like"/>
</dbReference>
<dbReference type="Gene3D" id="3.40.33.10">
    <property type="entry name" value="CAP"/>
    <property type="match status" value="1"/>
</dbReference>
<dbReference type="InterPro" id="IPR035940">
    <property type="entry name" value="CAP_sf"/>
</dbReference>
<dbReference type="FunFam" id="3.40.33.10:FF:000010">
    <property type="entry name" value="Predicted protein"/>
    <property type="match status" value="1"/>
</dbReference>
<feature type="signal peptide" evidence="1">
    <location>
        <begin position="1"/>
        <end position="17"/>
    </location>
</feature>
<dbReference type="PANTHER" id="PTHR10334">
    <property type="entry name" value="CYSTEINE-RICH SECRETORY PROTEIN-RELATED"/>
    <property type="match status" value="1"/>
</dbReference>
<feature type="chain" id="PRO_5040262734" evidence="1">
    <location>
        <begin position="18"/>
        <end position="244"/>
    </location>
</feature>
<evidence type="ECO:0000313" key="4">
    <source>
        <dbReference type="Proteomes" id="UP000717696"/>
    </source>
</evidence>
<dbReference type="PRINTS" id="PR00837">
    <property type="entry name" value="V5TPXLIKE"/>
</dbReference>
<organism evidence="3 4">
    <name type="scientific">Dactylonectria estremocensis</name>
    <dbReference type="NCBI Taxonomy" id="1079267"/>
    <lineage>
        <taxon>Eukaryota</taxon>
        <taxon>Fungi</taxon>
        <taxon>Dikarya</taxon>
        <taxon>Ascomycota</taxon>
        <taxon>Pezizomycotina</taxon>
        <taxon>Sordariomycetes</taxon>
        <taxon>Hypocreomycetidae</taxon>
        <taxon>Hypocreales</taxon>
        <taxon>Nectriaceae</taxon>
        <taxon>Dactylonectria</taxon>
    </lineage>
</organism>
<dbReference type="PROSITE" id="PS01009">
    <property type="entry name" value="CRISP_1"/>
    <property type="match status" value="1"/>
</dbReference>
<dbReference type="InterPro" id="IPR014044">
    <property type="entry name" value="CAP_dom"/>
</dbReference>
<reference evidence="3" key="1">
    <citation type="journal article" date="2021" name="Nat. Commun.">
        <title>Genetic determinants of endophytism in the Arabidopsis root mycobiome.</title>
        <authorList>
            <person name="Mesny F."/>
            <person name="Miyauchi S."/>
            <person name="Thiergart T."/>
            <person name="Pickel B."/>
            <person name="Atanasova L."/>
            <person name="Karlsson M."/>
            <person name="Huettel B."/>
            <person name="Barry K.W."/>
            <person name="Haridas S."/>
            <person name="Chen C."/>
            <person name="Bauer D."/>
            <person name="Andreopoulos W."/>
            <person name="Pangilinan J."/>
            <person name="LaButti K."/>
            <person name="Riley R."/>
            <person name="Lipzen A."/>
            <person name="Clum A."/>
            <person name="Drula E."/>
            <person name="Henrissat B."/>
            <person name="Kohler A."/>
            <person name="Grigoriev I.V."/>
            <person name="Martin F.M."/>
            <person name="Hacquard S."/>
        </authorList>
    </citation>
    <scope>NUCLEOTIDE SEQUENCE</scope>
    <source>
        <strain evidence="3">MPI-CAGE-AT-0021</strain>
    </source>
</reference>
<sequence>MHFSALVMSTLAANAAAWNFPYRGGHRWHTQVVTEVEIVTEAYTVVAPVTKVATTAAAVVTTVQAEAPQVTLTTLITRKASTSSKTTAAAVKTTAAAAADSSSSLTTDQQNALDAHNAARSDVGNADLVWDDALAADAQEWATHLVSVGSLVHSSTDGQGENLYMQYGTDAPYKNAVDAFVSEKSLYNGEAISETNYMNFGHYTQVVWGSTTKLGMAIATGSNGEVYVVARYTLPGNYIGETPY</sequence>
<accession>A0A9P9DC52</accession>
<dbReference type="InterPro" id="IPR002413">
    <property type="entry name" value="V5_allergen-like"/>
</dbReference>
<dbReference type="GO" id="GO:0005576">
    <property type="term" value="C:extracellular region"/>
    <property type="evidence" value="ECO:0007669"/>
    <property type="project" value="InterPro"/>
</dbReference>
<proteinExistence type="predicted"/>
<evidence type="ECO:0000256" key="1">
    <source>
        <dbReference type="SAM" id="SignalP"/>
    </source>
</evidence>
<dbReference type="SUPFAM" id="SSF55797">
    <property type="entry name" value="PR-1-like"/>
    <property type="match status" value="1"/>
</dbReference>
<dbReference type="CDD" id="cd05382">
    <property type="entry name" value="CAP_GAPR1-like"/>
    <property type="match status" value="1"/>
</dbReference>
<dbReference type="SMART" id="SM00198">
    <property type="entry name" value="SCP"/>
    <property type="match status" value="1"/>
</dbReference>
<keyword evidence="4" id="KW-1185">Reference proteome</keyword>
<dbReference type="AlphaFoldDB" id="A0A9P9DC52"/>
<evidence type="ECO:0000259" key="2">
    <source>
        <dbReference type="SMART" id="SM00198"/>
    </source>
</evidence>
<dbReference type="EMBL" id="JAGMUU010000036">
    <property type="protein sequence ID" value="KAH7116548.1"/>
    <property type="molecule type" value="Genomic_DNA"/>
</dbReference>
<gene>
    <name evidence="3" type="ORF">B0J13DRAFT_533229</name>
</gene>